<gene>
    <name evidence="2" type="ORF">Vretimale_16086</name>
</gene>
<evidence type="ECO:0000313" key="3">
    <source>
        <dbReference type="Proteomes" id="UP000722791"/>
    </source>
</evidence>
<sequence>MSVAQLRNTNLDAESTKASVKRWGVKTVHLRLEGINRQRPLHTPGQPGSQRSCVVGRQSHQPHRAAAALNHLDQALHVLEVAVVYDCNGDVATDVHKHVLEIS</sequence>
<name>A0A8J4LX03_9CHLO</name>
<protein>
    <submittedName>
        <fullName evidence="2">Uncharacterized protein</fullName>
    </submittedName>
</protein>
<evidence type="ECO:0000313" key="2">
    <source>
        <dbReference type="EMBL" id="GIM12853.1"/>
    </source>
</evidence>
<evidence type="ECO:0000256" key="1">
    <source>
        <dbReference type="SAM" id="MobiDB-lite"/>
    </source>
</evidence>
<organism evidence="2 3">
    <name type="scientific">Volvox reticuliferus</name>
    <dbReference type="NCBI Taxonomy" id="1737510"/>
    <lineage>
        <taxon>Eukaryota</taxon>
        <taxon>Viridiplantae</taxon>
        <taxon>Chlorophyta</taxon>
        <taxon>core chlorophytes</taxon>
        <taxon>Chlorophyceae</taxon>
        <taxon>CS clade</taxon>
        <taxon>Chlamydomonadales</taxon>
        <taxon>Volvocaceae</taxon>
        <taxon>Volvox</taxon>
    </lineage>
</organism>
<accession>A0A8J4LX03</accession>
<dbReference type="AlphaFoldDB" id="A0A8J4LX03"/>
<dbReference type="Proteomes" id="UP000722791">
    <property type="component" value="Unassembled WGS sequence"/>
</dbReference>
<feature type="region of interest" description="Disordered" evidence="1">
    <location>
        <begin position="34"/>
        <end position="59"/>
    </location>
</feature>
<comment type="caution">
    <text evidence="2">The sequence shown here is derived from an EMBL/GenBank/DDBJ whole genome shotgun (WGS) entry which is preliminary data.</text>
</comment>
<dbReference type="EMBL" id="BNCQ01000045">
    <property type="protein sequence ID" value="GIM12853.1"/>
    <property type="molecule type" value="Genomic_DNA"/>
</dbReference>
<reference evidence="2" key="1">
    <citation type="journal article" date="2021" name="Proc. Natl. Acad. Sci. U.S.A.">
        <title>Three genomes in the algal genus Volvox reveal the fate of a haploid sex-determining region after a transition to homothallism.</title>
        <authorList>
            <person name="Yamamoto K."/>
            <person name="Hamaji T."/>
            <person name="Kawai-Toyooka H."/>
            <person name="Matsuzaki R."/>
            <person name="Takahashi F."/>
            <person name="Nishimura Y."/>
            <person name="Kawachi M."/>
            <person name="Noguchi H."/>
            <person name="Minakuchi Y."/>
            <person name="Umen J.G."/>
            <person name="Toyoda A."/>
            <person name="Nozaki H."/>
        </authorList>
    </citation>
    <scope>NUCLEOTIDE SEQUENCE</scope>
    <source>
        <strain evidence="2">NIES-3785</strain>
    </source>
</reference>
<proteinExistence type="predicted"/>